<name>A0A268QVG0_SHOCL</name>
<reference evidence="1 2" key="1">
    <citation type="submission" date="2017-07" db="EMBL/GenBank/DDBJ databases">
        <title>Isolation and whole genome analysis of endospore-forming bacteria from heroin.</title>
        <authorList>
            <person name="Kalinowski J."/>
            <person name="Ahrens B."/>
            <person name="Al-Dilaimi A."/>
            <person name="Winkler A."/>
            <person name="Wibberg D."/>
            <person name="Schleenbecker U."/>
            <person name="Ruckert C."/>
            <person name="Wolfel R."/>
            <person name="Grass G."/>
        </authorList>
    </citation>
    <scope>NUCLEOTIDE SEQUENCE [LARGE SCALE GENOMIC DNA]</scope>
    <source>
        <strain evidence="1 2">7523-2</strain>
    </source>
</reference>
<comment type="caution">
    <text evidence="1">The sequence shown here is derived from an EMBL/GenBank/DDBJ whole genome shotgun (WGS) entry which is preliminary data.</text>
</comment>
<accession>A0A268QVG0</accession>
<dbReference type="Proteomes" id="UP000216133">
    <property type="component" value="Unassembled WGS sequence"/>
</dbReference>
<feature type="non-terminal residue" evidence="1">
    <location>
        <position position="76"/>
    </location>
</feature>
<evidence type="ECO:0000313" key="1">
    <source>
        <dbReference type="EMBL" id="PAF12083.1"/>
    </source>
</evidence>
<proteinExistence type="predicted"/>
<gene>
    <name evidence="1" type="ORF">CHH61_25175</name>
</gene>
<evidence type="ECO:0000313" key="2">
    <source>
        <dbReference type="Proteomes" id="UP000216133"/>
    </source>
</evidence>
<dbReference type="RefSeq" id="WP_176471943.1">
    <property type="nucleotide sequence ID" value="NZ_NPBS01000712.1"/>
</dbReference>
<dbReference type="AlphaFoldDB" id="A0A268QVG0"/>
<organism evidence="1 2">
    <name type="scientific">Shouchella clausii</name>
    <name type="common">Alkalihalobacillus clausii</name>
    <dbReference type="NCBI Taxonomy" id="79880"/>
    <lineage>
        <taxon>Bacteria</taxon>
        <taxon>Bacillati</taxon>
        <taxon>Bacillota</taxon>
        <taxon>Bacilli</taxon>
        <taxon>Bacillales</taxon>
        <taxon>Bacillaceae</taxon>
        <taxon>Shouchella</taxon>
    </lineage>
</organism>
<feature type="non-terminal residue" evidence="1">
    <location>
        <position position="1"/>
    </location>
</feature>
<protein>
    <submittedName>
        <fullName evidence="1">Uncharacterized protein</fullName>
    </submittedName>
</protein>
<sequence length="76" mass="8369">CRSGLLSNEEIEEYNKNIATYSDHEYLHRIAIYISFLTGITELLNRSGLKYDVTGIGVGAAAADYFNGSSTFDEAV</sequence>
<dbReference type="EMBL" id="NPBS01000712">
    <property type="protein sequence ID" value="PAF12083.1"/>
    <property type="molecule type" value="Genomic_DNA"/>
</dbReference>